<reference evidence="2" key="1">
    <citation type="submission" date="2022-11" db="EMBL/GenBank/DDBJ databases">
        <authorList>
            <person name="Kikuchi T."/>
        </authorList>
    </citation>
    <scope>NUCLEOTIDE SEQUENCE</scope>
    <source>
        <strain evidence="2">PS1010</strain>
    </source>
</reference>
<dbReference type="AlphaFoldDB" id="A0A9P1MVF0"/>
<dbReference type="InterPro" id="IPR001810">
    <property type="entry name" value="F-box_dom"/>
</dbReference>
<proteinExistence type="predicted"/>
<dbReference type="PROSITE" id="PS50181">
    <property type="entry name" value="FBOX"/>
    <property type="match status" value="1"/>
</dbReference>
<evidence type="ECO:0000313" key="2">
    <source>
        <dbReference type="EMBL" id="CAI5440243.1"/>
    </source>
</evidence>
<evidence type="ECO:0000313" key="3">
    <source>
        <dbReference type="Proteomes" id="UP001152747"/>
    </source>
</evidence>
<dbReference type="SMART" id="SM00256">
    <property type="entry name" value="FBOX"/>
    <property type="match status" value="2"/>
</dbReference>
<sequence length="247" mass="28983">MTTWDDLPGEMKNKVLKYLNQEERFELAKCSLGFLRDVFSQEKILERLSIEMAITYKGEVILLSINRDIEVTFQQIGDKCEIEYRGHFFEEIVGDSVKIADEIFREIHARKNRIKNYVITARLVPSLFMQGEDSNNKSHNDESSSSQESLKIMTGWNDLPDRIKFQIFEYLNTEQRLKFAKCSHRCFEEVLRVEKNIERLELNTVGTLLVLSINRDFKVTFKQVGDVCEIQHRDEFISKKIGKSENI</sequence>
<comment type="caution">
    <text evidence="2">The sequence shown here is derived from an EMBL/GenBank/DDBJ whole genome shotgun (WGS) entry which is preliminary data.</text>
</comment>
<dbReference type="Proteomes" id="UP001152747">
    <property type="component" value="Unassembled WGS sequence"/>
</dbReference>
<protein>
    <recommendedName>
        <fullName evidence="1">F-box domain-containing protein</fullName>
    </recommendedName>
</protein>
<gene>
    <name evidence="2" type="ORF">CAMP_LOCUS2880</name>
</gene>
<feature type="domain" description="F-box" evidence="1">
    <location>
        <begin position="1"/>
        <end position="48"/>
    </location>
</feature>
<organism evidence="2 3">
    <name type="scientific">Caenorhabditis angaria</name>
    <dbReference type="NCBI Taxonomy" id="860376"/>
    <lineage>
        <taxon>Eukaryota</taxon>
        <taxon>Metazoa</taxon>
        <taxon>Ecdysozoa</taxon>
        <taxon>Nematoda</taxon>
        <taxon>Chromadorea</taxon>
        <taxon>Rhabditida</taxon>
        <taxon>Rhabditina</taxon>
        <taxon>Rhabditomorpha</taxon>
        <taxon>Rhabditoidea</taxon>
        <taxon>Rhabditidae</taxon>
        <taxon>Peloderinae</taxon>
        <taxon>Caenorhabditis</taxon>
    </lineage>
</organism>
<accession>A0A9P1MVF0</accession>
<name>A0A9P1MVF0_9PELO</name>
<dbReference type="EMBL" id="CANHGI010000001">
    <property type="protein sequence ID" value="CAI5440243.1"/>
    <property type="molecule type" value="Genomic_DNA"/>
</dbReference>
<dbReference type="Pfam" id="PF00646">
    <property type="entry name" value="F-box"/>
    <property type="match status" value="1"/>
</dbReference>
<keyword evidence="3" id="KW-1185">Reference proteome</keyword>
<evidence type="ECO:0000259" key="1">
    <source>
        <dbReference type="PROSITE" id="PS50181"/>
    </source>
</evidence>